<keyword evidence="2" id="KW-1185">Reference proteome</keyword>
<reference evidence="1 2" key="1">
    <citation type="submission" date="2023-11" db="EMBL/GenBank/DDBJ databases">
        <title>Arctic aerobic anoxygenic photoheterotroph Sediminicoccus rosea KRV36 adapts its photosynthesis to long days of polar summer.</title>
        <authorList>
            <person name="Tomasch J."/>
            <person name="Kopejtka K."/>
            <person name="Bily T."/>
            <person name="Gardiner A.T."/>
            <person name="Gardian Z."/>
            <person name="Shivaramu S."/>
            <person name="Koblizek M."/>
            <person name="Engelhardt F."/>
            <person name="Kaftan D."/>
        </authorList>
    </citation>
    <scope>NUCLEOTIDE SEQUENCE [LARGE SCALE GENOMIC DNA]</scope>
    <source>
        <strain evidence="1 2">R-30</strain>
    </source>
</reference>
<gene>
    <name evidence="1" type="ORF">R9Z33_17550</name>
</gene>
<dbReference type="RefSeq" id="WP_318647866.1">
    <property type="nucleotide sequence ID" value="NZ_CP137852.1"/>
</dbReference>
<organism evidence="1 2">
    <name type="scientific">Sediminicoccus rosea</name>
    <dbReference type="NCBI Taxonomy" id="1225128"/>
    <lineage>
        <taxon>Bacteria</taxon>
        <taxon>Pseudomonadati</taxon>
        <taxon>Pseudomonadota</taxon>
        <taxon>Alphaproteobacteria</taxon>
        <taxon>Acetobacterales</taxon>
        <taxon>Roseomonadaceae</taxon>
        <taxon>Sediminicoccus</taxon>
    </lineage>
</organism>
<accession>A0ABZ0PDX7</accession>
<sequence>MERKLSDLIGVIADQLHAPALQKRLHGLTNRSAELEHRLAGADTTVFTTRLERDPLGWDHRSGGSASRNSWIVIP</sequence>
<evidence type="ECO:0000313" key="1">
    <source>
        <dbReference type="EMBL" id="WPB83909.1"/>
    </source>
</evidence>
<dbReference type="EMBL" id="CP137852">
    <property type="protein sequence ID" value="WPB83909.1"/>
    <property type="molecule type" value="Genomic_DNA"/>
</dbReference>
<proteinExistence type="predicted"/>
<dbReference type="Proteomes" id="UP001305521">
    <property type="component" value="Chromosome"/>
</dbReference>
<protein>
    <submittedName>
        <fullName evidence="1">Uncharacterized protein</fullName>
    </submittedName>
</protein>
<name>A0ABZ0PDX7_9PROT</name>
<evidence type="ECO:0000313" key="2">
    <source>
        <dbReference type="Proteomes" id="UP001305521"/>
    </source>
</evidence>